<protein>
    <recommendedName>
        <fullName evidence="4">beta-glucosidase</fullName>
        <ecNumber evidence="4">3.2.1.21</ecNumber>
    </recommendedName>
</protein>
<evidence type="ECO:0000256" key="5">
    <source>
        <dbReference type="ARBA" id="ARBA00022801"/>
    </source>
</evidence>
<reference evidence="11 12" key="1">
    <citation type="journal article" date="2013" name="J. Biotechnol.">
        <title>Establishment and interpretation of the genome sequence of the phytopathogenic fungus Rhizoctonia solani AG1-IB isolate 7/3/14.</title>
        <authorList>
            <person name="Wibberg D.W."/>
            <person name="Jelonek L.J."/>
            <person name="Rupp O.R."/>
            <person name="Hennig M.H."/>
            <person name="Eikmeyer F.E."/>
            <person name="Goesmann A.G."/>
            <person name="Hartmann A.H."/>
            <person name="Borriss R.B."/>
            <person name="Grosch R.G."/>
            <person name="Puehler A.P."/>
            <person name="Schlueter A.S."/>
        </authorList>
    </citation>
    <scope>NUCLEOTIDE SEQUENCE [LARGE SCALE GENOMIC DNA]</scope>
    <source>
        <strain evidence="12">AG1-IB / isolate 7/3/14</strain>
    </source>
</reference>
<evidence type="ECO:0000256" key="3">
    <source>
        <dbReference type="ARBA" id="ARBA00005336"/>
    </source>
</evidence>
<evidence type="ECO:0000313" key="12">
    <source>
        <dbReference type="Proteomes" id="UP000012065"/>
    </source>
</evidence>
<dbReference type="InterPro" id="IPR026891">
    <property type="entry name" value="Fn3-like"/>
</dbReference>
<evidence type="ECO:0000256" key="1">
    <source>
        <dbReference type="ARBA" id="ARBA00000448"/>
    </source>
</evidence>
<dbReference type="GO" id="GO:0008422">
    <property type="term" value="F:beta-glucosidase activity"/>
    <property type="evidence" value="ECO:0007669"/>
    <property type="project" value="UniProtKB-EC"/>
</dbReference>
<dbReference type="InterPro" id="IPR013783">
    <property type="entry name" value="Ig-like_fold"/>
</dbReference>
<keyword evidence="6" id="KW-0136">Cellulose degradation</keyword>
<evidence type="ECO:0000256" key="9">
    <source>
        <dbReference type="ARBA" id="ARBA00023326"/>
    </source>
</evidence>
<dbReference type="Pfam" id="PF01915">
    <property type="entry name" value="Glyco_hydro_3_C"/>
    <property type="match status" value="1"/>
</dbReference>
<keyword evidence="7" id="KW-0119">Carbohydrate metabolism</keyword>
<comment type="similarity">
    <text evidence="3">Belongs to the glycosyl hydrolase 3 family.</text>
</comment>
<gene>
    <name evidence="11" type="ORF">BN14_06952</name>
</gene>
<dbReference type="EMBL" id="CAOJ01010627">
    <property type="protein sequence ID" value="CCO32888.1"/>
    <property type="molecule type" value="Genomic_DNA"/>
</dbReference>
<evidence type="ECO:0000256" key="8">
    <source>
        <dbReference type="ARBA" id="ARBA00023295"/>
    </source>
</evidence>
<dbReference type="Gene3D" id="3.40.50.1700">
    <property type="entry name" value="Glycoside hydrolase family 3 C-terminal domain"/>
    <property type="match status" value="1"/>
</dbReference>
<dbReference type="InterPro" id="IPR036881">
    <property type="entry name" value="Glyco_hydro_3_C_sf"/>
</dbReference>
<dbReference type="PANTHER" id="PTHR42715:SF2">
    <property type="entry name" value="BETA-GLUCOSIDASE F-RELATED"/>
    <property type="match status" value="1"/>
</dbReference>
<dbReference type="GO" id="GO:0030245">
    <property type="term" value="P:cellulose catabolic process"/>
    <property type="evidence" value="ECO:0007669"/>
    <property type="project" value="UniProtKB-KW"/>
</dbReference>
<dbReference type="HOGENOM" id="CLU_004542_0_1_1"/>
<dbReference type="SUPFAM" id="SSF52279">
    <property type="entry name" value="Beta-D-glucan exohydrolase, C-terminal domain"/>
    <property type="match status" value="1"/>
</dbReference>
<dbReference type="Gene3D" id="2.60.40.10">
    <property type="entry name" value="Immunoglobulins"/>
    <property type="match status" value="1"/>
</dbReference>
<keyword evidence="5" id="KW-0378">Hydrolase</keyword>
<evidence type="ECO:0000256" key="7">
    <source>
        <dbReference type="ARBA" id="ARBA00023277"/>
    </source>
</evidence>
<keyword evidence="8" id="KW-0326">Glycosidase</keyword>
<organism evidence="11 12">
    <name type="scientific">Thanatephorus cucumeris (strain AG1-IB / isolate 7/3/14)</name>
    <name type="common">Lettuce bottom rot fungus</name>
    <name type="synonym">Rhizoctonia solani</name>
    <dbReference type="NCBI Taxonomy" id="1108050"/>
    <lineage>
        <taxon>Eukaryota</taxon>
        <taxon>Fungi</taxon>
        <taxon>Dikarya</taxon>
        <taxon>Basidiomycota</taxon>
        <taxon>Agaricomycotina</taxon>
        <taxon>Agaricomycetes</taxon>
        <taxon>Cantharellales</taxon>
        <taxon>Ceratobasidiaceae</taxon>
        <taxon>Rhizoctonia</taxon>
        <taxon>Rhizoctonia solani AG-1</taxon>
    </lineage>
</organism>
<dbReference type="EC" id="3.2.1.21" evidence="4"/>
<keyword evidence="9" id="KW-0624">Polysaccharide degradation</keyword>
<dbReference type="PANTHER" id="PTHR42715">
    <property type="entry name" value="BETA-GLUCOSIDASE"/>
    <property type="match status" value="1"/>
</dbReference>
<dbReference type="Proteomes" id="UP000012065">
    <property type="component" value="Unassembled WGS sequence"/>
</dbReference>
<comment type="pathway">
    <text evidence="2">Glycan metabolism; cellulose degradation.</text>
</comment>
<comment type="catalytic activity">
    <reaction evidence="1">
        <text>Hydrolysis of terminal, non-reducing beta-D-glucosyl residues with release of beta-D-glucose.</text>
        <dbReference type="EC" id="3.2.1.21"/>
    </reaction>
</comment>
<feature type="domain" description="Fibronectin type III-like" evidence="10">
    <location>
        <begin position="200"/>
        <end position="269"/>
    </location>
</feature>
<dbReference type="InterPro" id="IPR050288">
    <property type="entry name" value="Cellulose_deg_GH3"/>
</dbReference>
<comment type="caution">
    <text evidence="11">The sequence shown here is derived from an EMBL/GenBank/DDBJ whole genome shotgun (WGS) entry which is preliminary data.</text>
</comment>
<dbReference type="SMART" id="SM01217">
    <property type="entry name" value="Fn3_like"/>
    <property type="match status" value="1"/>
</dbReference>
<evidence type="ECO:0000256" key="2">
    <source>
        <dbReference type="ARBA" id="ARBA00004987"/>
    </source>
</evidence>
<dbReference type="AlphaFoldDB" id="M5BZ12"/>
<accession>M5BZ12</accession>
<evidence type="ECO:0000313" key="11">
    <source>
        <dbReference type="EMBL" id="CCO32888.1"/>
    </source>
</evidence>
<name>M5BZ12_THACB</name>
<evidence type="ECO:0000256" key="6">
    <source>
        <dbReference type="ARBA" id="ARBA00023001"/>
    </source>
</evidence>
<evidence type="ECO:0000259" key="10">
    <source>
        <dbReference type="SMART" id="SM01217"/>
    </source>
</evidence>
<dbReference type="InterPro" id="IPR002772">
    <property type="entry name" value="Glyco_hydro_3_C"/>
</dbReference>
<sequence length="278" mass="29725">MMRVAAARGKDVAIVFANAMSGELGAWDLVVGNFGDRNDLDLWYKGGSLIERVAAVNNNTIVVIHSVGPVIMNWVSHPNITGLVYAGAPGEQTGPSIVDVLYGDYNPQGRLPFAVGKSEADYNTNILYNSLPNPTISYTEKLLLDYKYMASAGVTPLFDFGYGLTYGGKFDYSGLSIASTSTGVTVTFKVANLGTQKATEIAQLYLGFPASAGEPPKNLRGFEEVPLAVGASSTVTLKLSALELSVWDTPSQSWKRPTGTFTVYVGSSHSDIRLQGTF</sequence>
<dbReference type="Pfam" id="PF14310">
    <property type="entry name" value="Fn3-like"/>
    <property type="match status" value="1"/>
</dbReference>
<proteinExistence type="inferred from homology"/>
<evidence type="ECO:0000256" key="4">
    <source>
        <dbReference type="ARBA" id="ARBA00012744"/>
    </source>
</evidence>